<reference evidence="5" key="1">
    <citation type="submission" date="2025-08" db="UniProtKB">
        <authorList>
            <consortium name="RefSeq"/>
        </authorList>
    </citation>
    <scope>IDENTIFICATION</scope>
    <source>
        <tissue evidence="5">Whole sample</tissue>
    </source>
</reference>
<evidence type="ECO:0000259" key="3">
    <source>
        <dbReference type="PROSITE" id="PS51468"/>
    </source>
</evidence>
<proteinExistence type="predicted"/>
<dbReference type="OrthoDB" id="299997at2759"/>
<dbReference type="Pfam" id="PF00092">
    <property type="entry name" value="VWA"/>
    <property type="match status" value="1"/>
</dbReference>
<keyword evidence="4" id="KW-1185">Reference proteome</keyword>
<dbReference type="AlphaFoldDB" id="A0A8B8DV73"/>
<dbReference type="InterPro" id="IPR036465">
    <property type="entry name" value="vWFA_dom_sf"/>
</dbReference>
<name>A0A8B8DV73_CRAVI</name>
<dbReference type="Pfam" id="PF08487">
    <property type="entry name" value="VIT"/>
    <property type="match status" value="1"/>
</dbReference>
<organism evidence="4 5">
    <name type="scientific">Crassostrea virginica</name>
    <name type="common">Eastern oyster</name>
    <dbReference type="NCBI Taxonomy" id="6565"/>
    <lineage>
        <taxon>Eukaryota</taxon>
        <taxon>Metazoa</taxon>
        <taxon>Spiralia</taxon>
        <taxon>Lophotrochozoa</taxon>
        <taxon>Mollusca</taxon>
        <taxon>Bivalvia</taxon>
        <taxon>Autobranchia</taxon>
        <taxon>Pteriomorphia</taxon>
        <taxon>Ostreida</taxon>
        <taxon>Ostreoidea</taxon>
        <taxon>Ostreidae</taxon>
        <taxon>Crassostrea</taxon>
    </lineage>
</organism>
<feature type="signal peptide" evidence="1">
    <location>
        <begin position="1"/>
        <end position="22"/>
    </location>
</feature>
<dbReference type="PANTHER" id="PTHR10338:SF108">
    <property type="entry name" value="INTER-ALPHA-TRYPSIN INHIBITOR HEAVY CHAIN H4-LIKE PROTEIN"/>
    <property type="match status" value="1"/>
</dbReference>
<accession>A0A8B8DV73</accession>
<evidence type="ECO:0000259" key="2">
    <source>
        <dbReference type="PROSITE" id="PS50234"/>
    </source>
</evidence>
<dbReference type="PROSITE" id="PS51468">
    <property type="entry name" value="VIT"/>
    <property type="match status" value="1"/>
</dbReference>
<dbReference type="RefSeq" id="XP_022331419.1">
    <property type="nucleotide sequence ID" value="XM_022475711.1"/>
</dbReference>
<dbReference type="KEGG" id="cvn:111129367"/>
<dbReference type="SUPFAM" id="SSF53300">
    <property type="entry name" value="vWA-like"/>
    <property type="match status" value="1"/>
</dbReference>
<dbReference type="InterPro" id="IPR013694">
    <property type="entry name" value="VIT"/>
</dbReference>
<dbReference type="PANTHER" id="PTHR10338">
    <property type="entry name" value="INTER-ALPHA-TRYPSIN INHIBITOR HEAVY CHAIN FAMILY MEMBER"/>
    <property type="match status" value="1"/>
</dbReference>
<feature type="domain" description="VWFA" evidence="2">
    <location>
        <begin position="267"/>
        <end position="437"/>
    </location>
</feature>
<dbReference type="Gene3D" id="3.40.50.410">
    <property type="entry name" value="von Willebrand factor, type A domain"/>
    <property type="match status" value="1"/>
</dbReference>
<dbReference type="SMART" id="SM00327">
    <property type="entry name" value="VWA"/>
    <property type="match status" value="1"/>
</dbReference>
<dbReference type="Proteomes" id="UP000694844">
    <property type="component" value="Chromosome 4"/>
</dbReference>
<gene>
    <name evidence="5" type="primary">LOC111129367</name>
</gene>
<evidence type="ECO:0000313" key="4">
    <source>
        <dbReference type="Proteomes" id="UP000694844"/>
    </source>
</evidence>
<keyword evidence="1" id="KW-0732">Signal</keyword>
<feature type="chain" id="PRO_5034488237" evidence="1">
    <location>
        <begin position="23"/>
        <end position="912"/>
    </location>
</feature>
<dbReference type="InterPro" id="IPR002035">
    <property type="entry name" value="VWF_A"/>
</dbReference>
<evidence type="ECO:0000313" key="5">
    <source>
        <dbReference type="RefSeq" id="XP_022331419.1"/>
    </source>
</evidence>
<dbReference type="InterPro" id="IPR050934">
    <property type="entry name" value="ITIH"/>
</dbReference>
<sequence>MGIRMGLVIQACVLICVISSQSVKPPKIYFLHVTSEIDYRFAKTVVTSKVVNKEPTASEAVFDLTLPNEAFITAFKLTINGKEIEGKVKEKEQAKQEFEAAKAKGQSAGHIVAKPRETNKFQIQVNVAAQEKVTFVLTYRELLKRTNGLYNHVIYINPGQVVDDLKINVLIKESSTITIIKTPPIRNELLPEGPEGTNKLAVVDRISPTKAFISYEPSPLEQESGISGQFIVQYDLDRSNDAGDLLFMDGYFVHFLAPEGIEPMPMDIMFVLDKSGSMETTKMNQLKESMMKILDDVKAEDKIFIMAFASSLRYWKQEFVQATPENIIASKNYVNNIKSGGGTNIDLALKEGIKRLTQISGNKGRAPVLVFLTDGKGTVRDLKRENEAEIPIFSLAFGRGADFDLVKRVAAQNNGFGRKIYEDSDAALQIAGFYKEISTVLMKNVSFNYIDGTLYDTEVTNTKFSTYFKGSEMVVAGKVKDLNKLQSGLTVNGTGVGNREIEIPVPRMWCTILPWPPRPPMPFTTPTPPVTTRNPSIMEKLWAYLTIKQLLKDKDALDSTNEIKTLNNRIIQLSLKYQFVTPLTSMVVTLPDQTKANPSEVQTSERRRETAAADLAGLSGAMPMAMPKNFPSTPFKRIAKLQIGPPRQIMNFPSTPFKRIAKLQIGPPRQIMSMIDPQFRGFMPRNHPMARRNPFPTTTRPPVTTRTTTLKTTTTTITSRPIVRKLEKSQIPSFGITLPGLETPLCFDLPMNQSKVYNLMSSSSPAKVFKMNGRSGPDMIDRITVTEDVQTVSYDAQPTDASKKPVFQTLLKTTSLVARNTPLGLQFLANFPARNNDINGILALFKDYSGNLVDILTESGEFVAYVNITSSSGTLTVLKATTKEFGDGICNYLDNETLQQFYTNISQFEVTS</sequence>
<dbReference type="PROSITE" id="PS50234">
    <property type="entry name" value="VWFA"/>
    <property type="match status" value="1"/>
</dbReference>
<feature type="domain" description="VIT" evidence="3">
    <location>
        <begin position="12"/>
        <end position="141"/>
    </location>
</feature>
<protein>
    <submittedName>
        <fullName evidence="5">Inter-alpha-trypsin inhibitor heavy chain H4-like isoform X1</fullName>
    </submittedName>
</protein>
<dbReference type="SMART" id="SM00609">
    <property type="entry name" value="VIT"/>
    <property type="match status" value="1"/>
</dbReference>
<evidence type="ECO:0000256" key="1">
    <source>
        <dbReference type="SAM" id="SignalP"/>
    </source>
</evidence>
<dbReference type="GeneID" id="111129367"/>